<gene>
    <name evidence="1" type="ORF">C0187_03470</name>
</gene>
<evidence type="ECO:0000313" key="1">
    <source>
        <dbReference type="EMBL" id="PMP71570.1"/>
    </source>
</evidence>
<evidence type="ECO:0000313" key="2">
    <source>
        <dbReference type="Proteomes" id="UP000242881"/>
    </source>
</evidence>
<name>A0A2J6WMH1_9BACT</name>
<dbReference type="Proteomes" id="UP000242881">
    <property type="component" value="Unassembled WGS sequence"/>
</dbReference>
<reference evidence="1 2" key="1">
    <citation type="submission" date="2018-01" db="EMBL/GenBank/DDBJ databases">
        <title>Metagenomic assembled genomes from two thermal pools in the Uzon Caldera, Kamchatka, Russia.</title>
        <authorList>
            <person name="Wilkins L."/>
            <person name="Ettinger C."/>
        </authorList>
    </citation>
    <scope>NUCLEOTIDE SEQUENCE [LARGE SCALE GENOMIC DNA]</scope>
    <source>
        <strain evidence="1">ZAV-05</strain>
    </source>
</reference>
<comment type="caution">
    <text evidence="1">The sequence shown here is derived from an EMBL/GenBank/DDBJ whole genome shotgun (WGS) entry which is preliminary data.</text>
</comment>
<organism evidence="1 2">
    <name type="scientific">Calditerrivibrio nitroreducens</name>
    <dbReference type="NCBI Taxonomy" id="477976"/>
    <lineage>
        <taxon>Bacteria</taxon>
        <taxon>Pseudomonadati</taxon>
        <taxon>Deferribacterota</taxon>
        <taxon>Deferribacteres</taxon>
        <taxon>Deferribacterales</taxon>
        <taxon>Calditerrivibrionaceae</taxon>
    </lineage>
</organism>
<sequence length="64" mass="7308">MQMQKGKLYQDVVVKLLTDENPTKDDILDRLELLQKKTTIKNVAMVFIAGNGVKARQTQTEMDL</sequence>
<dbReference type="AlphaFoldDB" id="A0A2J6WMH1"/>
<dbReference type="EMBL" id="PNIN01000038">
    <property type="protein sequence ID" value="PMP71570.1"/>
    <property type="molecule type" value="Genomic_DNA"/>
</dbReference>
<accession>A0A2J6WMH1</accession>
<proteinExistence type="predicted"/>
<protein>
    <submittedName>
        <fullName evidence="1">Uncharacterized protein</fullName>
    </submittedName>
</protein>